<dbReference type="Gene3D" id="3.40.50.1010">
    <property type="entry name" value="5'-nuclease"/>
    <property type="match status" value="1"/>
</dbReference>
<dbReference type="CDD" id="cd18682">
    <property type="entry name" value="PIN_VapC-like"/>
    <property type="match status" value="1"/>
</dbReference>
<evidence type="ECO:0000313" key="2">
    <source>
        <dbReference type="EMBL" id="RUL89431.1"/>
    </source>
</evidence>
<dbReference type="EMBL" id="RYZH01000002">
    <property type="protein sequence ID" value="RUL89431.1"/>
    <property type="molecule type" value="Genomic_DNA"/>
</dbReference>
<dbReference type="SUPFAM" id="SSF88723">
    <property type="entry name" value="PIN domain-like"/>
    <property type="match status" value="1"/>
</dbReference>
<comment type="caution">
    <text evidence="2">The sequence shown here is derived from an EMBL/GenBank/DDBJ whole genome shotgun (WGS) entry which is preliminary data.</text>
</comment>
<gene>
    <name evidence="2" type="ORF">TsocGM_01275</name>
</gene>
<protein>
    <submittedName>
        <fullName evidence="2">PIN domain-containing protein</fullName>
    </submittedName>
</protein>
<reference evidence="2 3" key="2">
    <citation type="submission" date="2019-01" db="EMBL/GenBank/DDBJ databases">
        <title>Tautonia sociabilis, a novel thermotolerant planctomycete of Isosphaeraceae family, isolated from a 4000 m deep subterranean habitat.</title>
        <authorList>
            <person name="Kovaleva O.L."/>
            <person name="Elcheninov A.G."/>
            <person name="Van Heerden E."/>
            <person name="Toshchakov S.V."/>
            <person name="Novikov A."/>
            <person name="Bonch-Osmolovskaya E.A."/>
            <person name="Kublanov I.V."/>
        </authorList>
    </citation>
    <scope>NUCLEOTIDE SEQUENCE [LARGE SCALE GENOMIC DNA]</scope>
    <source>
        <strain evidence="2 3">GM2012</strain>
    </source>
</reference>
<dbReference type="Pfam" id="PF01850">
    <property type="entry name" value="PIN"/>
    <property type="match status" value="1"/>
</dbReference>
<dbReference type="Proteomes" id="UP000280296">
    <property type="component" value="Unassembled WGS sequence"/>
</dbReference>
<accession>A0A432MPP3</accession>
<name>A0A432MPP3_9BACT</name>
<dbReference type="RefSeq" id="WP_126723508.1">
    <property type="nucleotide sequence ID" value="NZ_RYZH01000002.1"/>
</dbReference>
<proteinExistence type="predicted"/>
<dbReference type="AlphaFoldDB" id="A0A432MPP3"/>
<dbReference type="InterPro" id="IPR002716">
    <property type="entry name" value="PIN_dom"/>
</dbReference>
<feature type="domain" description="PIN" evidence="1">
    <location>
        <begin position="5"/>
        <end position="114"/>
    </location>
</feature>
<organism evidence="2 3">
    <name type="scientific">Tautonia sociabilis</name>
    <dbReference type="NCBI Taxonomy" id="2080755"/>
    <lineage>
        <taxon>Bacteria</taxon>
        <taxon>Pseudomonadati</taxon>
        <taxon>Planctomycetota</taxon>
        <taxon>Planctomycetia</taxon>
        <taxon>Isosphaerales</taxon>
        <taxon>Isosphaeraceae</taxon>
        <taxon>Tautonia</taxon>
    </lineage>
</organism>
<dbReference type="InterPro" id="IPR029060">
    <property type="entry name" value="PIN-like_dom_sf"/>
</dbReference>
<evidence type="ECO:0000259" key="1">
    <source>
        <dbReference type="Pfam" id="PF01850"/>
    </source>
</evidence>
<evidence type="ECO:0000313" key="3">
    <source>
        <dbReference type="Proteomes" id="UP000280296"/>
    </source>
</evidence>
<dbReference type="OrthoDB" id="286092at2"/>
<reference evidence="2 3" key="1">
    <citation type="submission" date="2018-12" db="EMBL/GenBank/DDBJ databases">
        <authorList>
            <person name="Toschakov S.V."/>
        </authorList>
    </citation>
    <scope>NUCLEOTIDE SEQUENCE [LARGE SCALE GENOMIC DNA]</scope>
    <source>
        <strain evidence="2 3">GM2012</strain>
    </source>
</reference>
<sequence>MTESVLDASALIAFLRNEPGADNVRAILSSACISAVNLAETYGKLVQYGKRLDDTIRLIARLRLRVVPFDAAQASIAASLWVPTRSAGLSLGDRACLALALHLDAQAVTAERAWAACELGVRLVMIR</sequence>
<keyword evidence="3" id="KW-1185">Reference proteome</keyword>